<comment type="caution">
    <text evidence="2">The sequence shown here is derived from an EMBL/GenBank/DDBJ whole genome shotgun (WGS) entry which is preliminary data.</text>
</comment>
<evidence type="ECO:0000256" key="1">
    <source>
        <dbReference type="SAM" id="MobiDB-lite"/>
    </source>
</evidence>
<protein>
    <recommendedName>
        <fullName evidence="4">Thioesterase</fullName>
    </recommendedName>
</protein>
<dbReference type="Gene3D" id="3.10.129.10">
    <property type="entry name" value="Hotdog Thioesterase"/>
    <property type="match status" value="1"/>
</dbReference>
<proteinExistence type="predicted"/>
<dbReference type="RefSeq" id="WP_083082790.1">
    <property type="nucleotide sequence ID" value="NZ_MVHU01000046.1"/>
</dbReference>
<sequence length="223" mass="24076">MADGSGISAVSTGGERFGESPLEQTVAAAGALRRVAGMLLAMEHPHPVVDDMLERFADWERQLAAVAPAEPTPRLEPDGGGRVYLNHAFDVGAFNPCFPEYRFDHLDAETASGRVTFPLVYEGPPGLVHGGFLGVFFDCVTQHQSCAVGLAGRTRSLLVTYRRPTPILTELDFDIARTEVERGIASTARLLRGGEVLCIGEVTTAAMPPEQVSANRFGRRRPE</sequence>
<evidence type="ECO:0000313" key="3">
    <source>
        <dbReference type="Proteomes" id="UP000192713"/>
    </source>
</evidence>
<name>A0A1X0DW88_9MYCO</name>
<evidence type="ECO:0000313" key="2">
    <source>
        <dbReference type="EMBL" id="ORA76509.1"/>
    </source>
</evidence>
<dbReference type="EMBL" id="MVHU01000046">
    <property type="protein sequence ID" value="ORA76509.1"/>
    <property type="molecule type" value="Genomic_DNA"/>
</dbReference>
<dbReference type="InterPro" id="IPR029069">
    <property type="entry name" value="HotDog_dom_sf"/>
</dbReference>
<accession>A0A1X0DW88</accession>
<organism evidence="2 3">
    <name type="scientific">Mycolicibacter kumamotonensis</name>
    <dbReference type="NCBI Taxonomy" id="354243"/>
    <lineage>
        <taxon>Bacteria</taxon>
        <taxon>Bacillati</taxon>
        <taxon>Actinomycetota</taxon>
        <taxon>Actinomycetes</taxon>
        <taxon>Mycobacteriales</taxon>
        <taxon>Mycobacteriaceae</taxon>
        <taxon>Mycolicibacter</taxon>
    </lineage>
</organism>
<gene>
    <name evidence="2" type="ORF">BST28_20755</name>
</gene>
<evidence type="ECO:0008006" key="4">
    <source>
        <dbReference type="Google" id="ProtNLM"/>
    </source>
</evidence>
<dbReference type="SUPFAM" id="SSF54637">
    <property type="entry name" value="Thioesterase/thiol ester dehydrase-isomerase"/>
    <property type="match status" value="1"/>
</dbReference>
<dbReference type="Proteomes" id="UP000192713">
    <property type="component" value="Unassembled WGS sequence"/>
</dbReference>
<feature type="region of interest" description="Disordered" evidence="1">
    <location>
        <begin position="1"/>
        <end position="21"/>
    </location>
</feature>
<reference evidence="2 3" key="1">
    <citation type="submission" date="2017-02" db="EMBL/GenBank/DDBJ databases">
        <title>The new phylogeny of genus Mycobacterium.</title>
        <authorList>
            <person name="Tortoli E."/>
            <person name="Trovato A."/>
            <person name="Cirillo D.M."/>
        </authorList>
    </citation>
    <scope>NUCLEOTIDE SEQUENCE [LARGE SCALE GENOMIC DNA]</scope>
    <source>
        <strain evidence="2 3">DSM 45093</strain>
    </source>
</reference>
<dbReference type="AlphaFoldDB" id="A0A1X0DW88"/>